<dbReference type="PANTHER" id="PTHR42850">
    <property type="entry name" value="METALLOPHOSPHOESTERASE"/>
    <property type="match status" value="1"/>
</dbReference>
<dbReference type="RefSeq" id="WP_246095396.1">
    <property type="nucleotide sequence ID" value="NZ_FXTB01000001.1"/>
</dbReference>
<organism evidence="2 3">
    <name type="scientific">Saccharicrinis carchari</name>
    <dbReference type="NCBI Taxonomy" id="1168039"/>
    <lineage>
        <taxon>Bacteria</taxon>
        <taxon>Pseudomonadati</taxon>
        <taxon>Bacteroidota</taxon>
        <taxon>Bacteroidia</taxon>
        <taxon>Marinilabiliales</taxon>
        <taxon>Marinilabiliaceae</taxon>
        <taxon>Saccharicrinis</taxon>
    </lineage>
</organism>
<dbReference type="SUPFAM" id="SSF56300">
    <property type="entry name" value="Metallo-dependent phosphatases"/>
    <property type="match status" value="1"/>
</dbReference>
<proteinExistence type="predicted"/>
<accession>A0A521AVW8</accession>
<dbReference type="EMBL" id="FXTB01000001">
    <property type="protein sequence ID" value="SMO38986.1"/>
    <property type="molecule type" value="Genomic_DNA"/>
</dbReference>
<dbReference type="Proteomes" id="UP000319040">
    <property type="component" value="Unassembled WGS sequence"/>
</dbReference>
<dbReference type="GO" id="GO:0016791">
    <property type="term" value="F:phosphatase activity"/>
    <property type="evidence" value="ECO:0007669"/>
    <property type="project" value="TreeGrafter"/>
</dbReference>
<evidence type="ECO:0000313" key="3">
    <source>
        <dbReference type="Proteomes" id="UP000319040"/>
    </source>
</evidence>
<dbReference type="InterPro" id="IPR029052">
    <property type="entry name" value="Metallo-depent_PP-like"/>
</dbReference>
<dbReference type="AlphaFoldDB" id="A0A521AVW8"/>
<feature type="domain" description="Calcineurin-like phosphoesterase" evidence="1">
    <location>
        <begin position="20"/>
        <end position="118"/>
    </location>
</feature>
<sequence length="319" mass="37169">MEQIKDKVNNIIQEHCYYDIIGDVHGNATELEQLLPMLGYKQIYGIWRHTRRKAVFVGDFIHRGPNSRRVLEIVKDMVKYGFAHAILGNHELYAIFHLSKNKDGKPFKKISDSSKKMAEQLKSEFHGEEKLLKKYIKWMRTLPIHLDFGAFRVVHAYWNDDYARIIAQHRTEGSFSKKALAYMADSRHPLGNAVEKSTKGIEFNLPKDLIIKDSDNNRRGSFRIGWWKPAENKTFRELAYGNKFTLPDYTIPRQILFPYKWYSEKEPMVFFGHYCMDKNNMVVRNNICCVDACAANGGTLAAYCWQGETEMDANHLVFL</sequence>
<dbReference type="InterPro" id="IPR050126">
    <property type="entry name" value="Ap4A_hydrolase"/>
</dbReference>
<dbReference type="InterPro" id="IPR004843">
    <property type="entry name" value="Calcineurin-like_PHP"/>
</dbReference>
<dbReference type="Pfam" id="PF00149">
    <property type="entry name" value="Metallophos"/>
    <property type="match status" value="1"/>
</dbReference>
<evidence type="ECO:0000259" key="1">
    <source>
        <dbReference type="Pfam" id="PF00149"/>
    </source>
</evidence>
<reference evidence="2 3" key="1">
    <citation type="submission" date="2017-05" db="EMBL/GenBank/DDBJ databases">
        <authorList>
            <person name="Varghese N."/>
            <person name="Submissions S."/>
        </authorList>
    </citation>
    <scope>NUCLEOTIDE SEQUENCE [LARGE SCALE GENOMIC DNA]</scope>
    <source>
        <strain evidence="2 3">DSM 27040</strain>
    </source>
</reference>
<dbReference type="Gene3D" id="3.60.21.10">
    <property type="match status" value="1"/>
</dbReference>
<protein>
    <submittedName>
        <fullName evidence="2">Calcineurin-like phosphoesterase</fullName>
    </submittedName>
</protein>
<keyword evidence="3" id="KW-1185">Reference proteome</keyword>
<dbReference type="GO" id="GO:0005737">
    <property type="term" value="C:cytoplasm"/>
    <property type="evidence" value="ECO:0007669"/>
    <property type="project" value="TreeGrafter"/>
</dbReference>
<dbReference type="PANTHER" id="PTHR42850:SF7">
    <property type="entry name" value="BIS(5'-NUCLEOSYL)-TETRAPHOSPHATASE PRPE [ASYMMETRICAL]"/>
    <property type="match status" value="1"/>
</dbReference>
<evidence type="ECO:0000313" key="2">
    <source>
        <dbReference type="EMBL" id="SMO38986.1"/>
    </source>
</evidence>
<name>A0A521AVW8_SACCC</name>
<gene>
    <name evidence="2" type="ORF">SAMN06265379_101443</name>
</gene>